<dbReference type="HOGENOM" id="CLU_175292_0_0_9"/>
<evidence type="ECO:0000313" key="2">
    <source>
        <dbReference type="Proteomes" id="UP000013785"/>
    </source>
</evidence>
<accession>R3WUS7</accession>
<dbReference type="RefSeq" id="WP_010768088.1">
    <property type="nucleotide sequence ID" value="NZ_ASWE01000003.1"/>
</dbReference>
<dbReference type="AlphaFoldDB" id="R3WUS7"/>
<dbReference type="STRING" id="154621.RV11_GL000026"/>
<dbReference type="EMBL" id="AJAT01000012">
    <property type="protein sequence ID" value="EOL45535.1"/>
    <property type="molecule type" value="Genomic_DNA"/>
</dbReference>
<comment type="caution">
    <text evidence="1">The sequence shown here is derived from an EMBL/GenBank/DDBJ whole genome shotgun (WGS) entry which is preliminary data.</text>
</comment>
<dbReference type="Proteomes" id="UP000013785">
    <property type="component" value="Unassembled WGS sequence"/>
</dbReference>
<name>R3WUS7_9ENTE</name>
<keyword evidence="2" id="KW-1185">Reference proteome</keyword>
<reference evidence="1 2" key="1">
    <citation type="submission" date="2013-02" db="EMBL/GenBank/DDBJ databases">
        <title>The Genome Sequence of Enterococcus phoeniculicola BAA-412.</title>
        <authorList>
            <consortium name="The Broad Institute Genome Sequencing Platform"/>
            <consortium name="The Broad Institute Genome Sequencing Center for Infectious Disease"/>
            <person name="Earl A.M."/>
            <person name="Gilmore M.S."/>
            <person name="Lebreton F."/>
            <person name="Walker B."/>
            <person name="Young S.K."/>
            <person name="Zeng Q."/>
            <person name="Gargeya S."/>
            <person name="Fitzgerald M."/>
            <person name="Haas B."/>
            <person name="Abouelleil A."/>
            <person name="Alvarado L."/>
            <person name="Arachchi H.M."/>
            <person name="Berlin A.M."/>
            <person name="Chapman S.B."/>
            <person name="Dewar J."/>
            <person name="Goldberg J."/>
            <person name="Griggs A."/>
            <person name="Gujja S."/>
            <person name="Hansen M."/>
            <person name="Howarth C."/>
            <person name="Imamovic A."/>
            <person name="Larimer J."/>
            <person name="McCowan C."/>
            <person name="Murphy C."/>
            <person name="Neiman D."/>
            <person name="Pearson M."/>
            <person name="Priest M."/>
            <person name="Roberts A."/>
            <person name="Saif S."/>
            <person name="Shea T."/>
            <person name="Sisk P."/>
            <person name="Sykes S."/>
            <person name="Wortman J."/>
            <person name="Nusbaum C."/>
            <person name="Birren B."/>
        </authorList>
    </citation>
    <scope>NUCLEOTIDE SEQUENCE [LARGE SCALE GENOMIC DNA]</scope>
    <source>
        <strain evidence="1 2">ATCC BAA-412</strain>
    </source>
</reference>
<dbReference type="PATRIC" id="fig|1158610.3.peg.1408"/>
<gene>
    <name evidence="1" type="ORF">UC3_01425</name>
</gene>
<protein>
    <recommendedName>
        <fullName evidence="3">Iron-sulfur cluster repair di-iron protein, ric</fullName>
    </recommendedName>
</protein>
<sequence length="94" mass="10980">MSNVATFLIENQEALDLYTTAITRAHGAHHPEVFEVQSIYKVIQEKIRKGENIKEDFVKLREITNEFFIPDDVCQTFEKTYKLFAQADKLTQEN</sequence>
<dbReference type="OrthoDB" id="9797132at2"/>
<organism evidence="1 2">
    <name type="scientific">Enterococcus phoeniculicola ATCC BAA-412</name>
    <dbReference type="NCBI Taxonomy" id="1158610"/>
    <lineage>
        <taxon>Bacteria</taxon>
        <taxon>Bacillati</taxon>
        <taxon>Bacillota</taxon>
        <taxon>Bacilli</taxon>
        <taxon>Lactobacillales</taxon>
        <taxon>Enterococcaceae</taxon>
        <taxon>Enterococcus</taxon>
    </lineage>
</organism>
<evidence type="ECO:0000313" key="1">
    <source>
        <dbReference type="EMBL" id="EOL45535.1"/>
    </source>
</evidence>
<proteinExistence type="predicted"/>
<evidence type="ECO:0008006" key="3">
    <source>
        <dbReference type="Google" id="ProtNLM"/>
    </source>
</evidence>
<dbReference type="eggNOG" id="COG2846">
    <property type="taxonomic scope" value="Bacteria"/>
</dbReference>